<dbReference type="GO" id="GO:0020037">
    <property type="term" value="F:heme binding"/>
    <property type="evidence" value="ECO:0007669"/>
    <property type="project" value="TreeGrafter"/>
</dbReference>
<evidence type="ECO:0000313" key="11">
    <source>
        <dbReference type="EMBL" id="KAK5780474.1"/>
    </source>
</evidence>
<dbReference type="EMBL" id="JAWIZZ010000041">
    <property type="protein sequence ID" value="KAK5780474.1"/>
    <property type="molecule type" value="Genomic_DNA"/>
</dbReference>
<dbReference type="GO" id="GO:0006099">
    <property type="term" value="P:tricarboxylic acid cycle"/>
    <property type="evidence" value="ECO:0007669"/>
    <property type="project" value="TreeGrafter"/>
</dbReference>
<organism evidence="11 12">
    <name type="scientific">Arxiozyma heterogenica</name>
    <dbReference type="NCBI Taxonomy" id="278026"/>
    <lineage>
        <taxon>Eukaryota</taxon>
        <taxon>Fungi</taxon>
        <taxon>Dikarya</taxon>
        <taxon>Ascomycota</taxon>
        <taxon>Saccharomycotina</taxon>
        <taxon>Saccharomycetes</taxon>
        <taxon>Saccharomycetales</taxon>
        <taxon>Saccharomycetaceae</taxon>
        <taxon>Arxiozyma</taxon>
    </lineage>
</organism>
<evidence type="ECO:0000256" key="10">
    <source>
        <dbReference type="RuleBase" id="RU364031"/>
    </source>
</evidence>
<comment type="similarity">
    <text evidence="2 10">Belongs to the CybS family.</text>
</comment>
<dbReference type="CDD" id="cd03496">
    <property type="entry name" value="SQR_TypeC_CybS"/>
    <property type="match status" value="1"/>
</dbReference>
<evidence type="ECO:0000256" key="9">
    <source>
        <dbReference type="PIRSR" id="PIRSR607992-1"/>
    </source>
</evidence>
<comment type="subcellular location">
    <subcellularLocation>
        <location evidence="1 10">Mitochondrion inner membrane</location>
        <topology evidence="1 10">Multi-pass membrane protein</topology>
    </subcellularLocation>
</comment>
<evidence type="ECO:0000256" key="6">
    <source>
        <dbReference type="ARBA" id="ARBA00022989"/>
    </source>
</evidence>
<evidence type="ECO:0000256" key="4">
    <source>
        <dbReference type="ARBA" id="ARBA00022792"/>
    </source>
</evidence>
<dbReference type="InterPro" id="IPR007992">
    <property type="entry name" value="CybS"/>
</dbReference>
<keyword evidence="6" id="KW-1133">Transmembrane helix</keyword>
<dbReference type="GO" id="GO:0006121">
    <property type="term" value="P:mitochondrial electron transport, succinate to ubiquinone"/>
    <property type="evidence" value="ECO:0007669"/>
    <property type="project" value="TreeGrafter"/>
</dbReference>
<keyword evidence="4 10" id="KW-0999">Mitochondrion inner membrane</keyword>
<name>A0AAN7WL32_9SACH</name>
<gene>
    <name evidence="11" type="ORF">RI543_002233</name>
</gene>
<dbReference type="Pfam" id="PF05328">
    <property type="entry name" value="CybS"/>
    <property type="match status" value="1"/>
</dbReference>
<protein>
    <recommendedName>
        <fullName evidence="10">Succinate dehydrogenase [ubiquinone] cytochrome b small subunit</fullName>
    </recommendedName>
</protein>
<dbReference type="Gene3D" id="1.20.1300.10">
    <property type="entry name" value="Fumarate reductase/succinate dehydrogenase, transmembrane subunit"/>
    <property type="match status" value="1"/>
</dbReference>
<sequence length="176" mass="19597">MFVRSTLLGTSAPLKYMNPTFIRLFQTTSKRAFTIPFLPVLPQKPGGVIGTPNDPYRAPPINKTEGSIHWWIEKSFALTSVPLVTAAFFTTGPLATVTDSILAVSLLGYSYLEFQSCIADYITLRVYGRWHNYAMYLLSAGSLLSLFGIYKLETENDGITGLVKQLWKLDSTSTQE</sequence>
<keyword evidence="8 10" id="KW-0472">Membrane</keyword>
<feature type="binding site" evidence="9">
    <location>
        <position position="121"/>
    </location>
    <ligand>
        <name>a ubiquinone</name>
        <dbReference type="ChEBI" id="CHEBI:16389"/>
        <note>ligand shared with IP/SDHB</note>
    </ligand>
</feature>
<keyword evidence="3" id="KW-0812">Transmembrane</keyword>
<keyword evidence="7 10" id="KW-0496">Mitochondrion</keyword>
<dbReference type="Proteomes" id="UP001306508">
    <property type="component" value="Unassembled WGS sequence"/>
</dbReference>
<evidence type="ECO:0000256" key="5">
    <source>
        <dbReference type="ARBA" id="ARBA00022946"/>
    </source>
</evidence>
<evidence type="ECO:0000256" key="1">
    <source>
        <dbReference type="ARBA" id="ARBA00004448"/>
    </source>
</evidence>
<comment type="caution">
    <text evidence="11">The sequence shown here is derived from an EMBL/GenBank/DDBJ whole genome shotgun (WGS) entry which is preliminary data.</text>
</comment>
<keyword evidence="5 10" id="KW-0809">Transit peptide</keyword>
<keyword evidence="12" id="KW-1185">Reference proteome</keyword>
<dbReference type="PANTHER" id="PTHR13337:SF5">
    <property type="entry name" value="MITOCHONDRIAL INNER MEMBRANE PROTEIN SHH4-RELATED"/>
    <property type="match status" value="1"/>
</dbReference>
<dbReference type="InterPro" id="IPR034804">
    <property type="entry name" value="SQR/QFR_C/D"/>
</dbReference>
<dbReference type="AlphaFoldDB" id="A0AAN7WL32"/>
<reference evidence="12" key="1">
    <citation type="submission" date="2023-07" db="EMBL/GenBank/DDBJ databases">
        <title>A draft genome of Kazachstania heterogenica Y-27499.</title>
        <authorList>
            <person name="Donic C."/>
            <person name="Kralova J.S."/>
            <person name="Fidel L."/>
            <person name="Ben-Dor S."/>
            <person name="Jung S."/>
        </authorList>
    </citation>
    <scope>NUCLEOTIDE SEQUENCE [LARGE SCALE GENOMIC DNA]</scope>
    <source>
        <strain evidence="12">Y27499</strain>
    </source>
</reference>
<evidence type="ECO:0000256" key="7">
    <source>
        <dbReference type="ARBA" id="ARBA00023128"/>
    </source>
</evidence>
<evidence type="ECO:0000313" key="12">
    <source>
        <dbReference type="Proteomes" id="UP001306508"/>
    </source>
</evidence>
<accession>A0AAN7WL32</accession>
<dbReference type="PANTHER" id="PTHR13337">
    <property type="entry name" value="SUCCINATE DEHYDROGENASE"/>
    <property type="match status" value="1"/>
</dbReference>
<evidence type="ECO:0000256" key="8">
    <source>
        <dbReference type="ARBA" id="ARBA00023136"/>
    </source>
</evidence>
<evidence type="ECO:0000256" key="2">
    <source>
        <dbReference type="ARBA" id="ARBA00007294"/>
    </source>
</evidence>
<dbReference type="GO" id="GO:0048039">
    <property type="term" value="F:ubiquinone binding"/>
    <property type="evidence" value="ECO:0007669"/>
    <property type="project" value="TreeGrafter"/>
</dbReference>
<evidence type="ECO:0000256" key="3">
    <source>
        <dbReference type="ARBA" id="ARBA00022692"/>
    </source>
</evidence>
<dbReference type="GO" id="GO:0005743">
    <property type="term" value="C:mitochondrial inner membrane"/>
    <property type="evidence" value="ECO:0007669"/>
    <property type="project" value="UniProtKB-SubCell"/>
</dbReference>
<proteinExistence type="inferred from homology"/>